<protein>
    <submittedName>
        <fullName evidence="12">Mitochondrial solute carrier family 25 (Mitochondrial iron transporter) member 28/37</fullName>
    </submittedName>
</protein>
<dbReference type="GO" id="GO:0031966">
    <property type="term" value="C:mitochondrial membrane"/>
    <property type="evidence" value="ECO:0007669"/>
    <property type="project" value="UniProtKB-SubCell"/>
</dbReference>
<feature type="transmembrane region" description="Helical" evidence="11">
    <location>
        <begin position="208"/>
        <end position="227"/>
    </location>
</feature>
<comment type="caution">
    <text evidence="12">The sequence shown here is derived from an EMBL/GenBank/DDBJ whole genome shotgun (WGS) entry which is preliminary data.</text>
</comment>
<evidence type="ECO:0000256" key="2">
    <source>
        <dbReference type="ARBA" id="ARBA00006375"/>
    </source>
</evidence>
<keyword evidence="8 9" id="KW-0472">Membrane</keyword>
<evidence type="ECO:0000256" key="1">
    <source>
        <dbReference type="ARBA" id="ARBA00004225"/>
    </source>
</evidence>
<evidence type="ECO:0000313" key="13">
    <source>
        <dbReference type="Proteomes" id="UP000799049"/>
    </source>
</evidence>
<evidence type="ECO:0000256" key="7">
    <source>
        <dbReference type="ARBA" id="ARBA00023128"/>
    </source>
</evidence>
<keyword evidence="3 10" id="KW-0813">Transport</keyword>
<evidence type="ECO:0000256" key="4">
    <source>
        <dbReference type="ARBA" id="ARBA00022692"/>
    </source>
</evidence>
<dbReference type="PROSITE" id="PS50920">
    <property type="entry name" value="SOLCAR"/>
    <property type="match status" value="3"/>
</dbReference>
<comment type="similarity">
    <text evidence="2 10">Belongs to the mitochondrial carrier (TC 2.A.29) family.</text>
</comment>
<organism evidence="12 13">
    <name type="scientific">Andalucia godoyi</name>
    <name type="common">Flagellate</name>
    <dbReference type="NCBI Taxonomy" id="505711"/>
    <lineage>
        <taxon>Eukaryota</taxon>
        <taxon>Discoba</taxon>
        <taxon>Jakobida</taxon>
        <taxon>Andalucina</taxon>
        <taxon>Andaluciidae</taxon>
        <taxon>Andalucia</taxon>
    </lineage>
</organism>
<feature type="transmembrane region" description="Helical" evidence="11">
    <location>
        <begin position="102"/>
        <end position="121"/>
    </location>
</feature>
<dbReference type="PRINTS" id="PR00926">
    <property type="entry name" value="MITOCARRIER"/>
</dbReference>
<dbReference type="InterPro" id="IPR018108">
    <property type="entry name" value="MCP_transmembrane"/>
</dbReference>
<keyword evidence="7" id="KW-0496">Mitochondrion</keyword>
<gene>
    <name evidence="12" type="ORF">ANDGO_07142</name>
</gene>
<dbReference type="InterPro" id="IPR002067">
    <property type="entry name" value="MCP"/>
</dbReference>
<feature type="repeat" description="Solcar" evidence="9">
    <location>
        <begin position="267"/>
        <end position="352"/>
    </location>
</feature>
<dbReference type="Gene3D" id="1.50.40.10">
    <property type="entry name" value="Mitochondrial carrier domain"/>
    <property type="match status" value="1"/>
</dbReference>
<keyword evidence="6 11" id="KW-1133">Transmembrane helix</keyword>
<dbReference type="PANTHER" id="PTHR45758">
    <property type="entry name" value="MITOFERRIN-1-RELATED"/>
    <property type="match status" value="1"/>
</dbReference>
<keyword evidence="5" id="KW-0677">Repeat</keyword>
<comment type="subcellular location">
    <subcellularLocation>
        <location evidence="1">Mitochondrion membrane</location>
        <topology evidence="1">Multi-pass membrane protein</topology>
    </subcellularLocation>
</comment>
<dbReference type="InterPro" id="IPR023395">
    <property type="entry name" value="MCP_dom_sf"/>
</dbReference>
<evidence type="ECO:0000256" key="3">
    <source>
        <dbReference type="ARBA" id="ARBA00022448"/>
    </source>
</evidence>
<dbReference type="Pfam" id="PF00153">
    <property type="entry name" value="Mito_carr"/>
    <property type="match status" value="3"/>
</dbReference>
<dbReference type="EMBL" id="VRVR01000008">
    <property type="protein sequence ID" value="KAF0852956.1"/>
    <property type="molecule type" value="Genomic_DNA"/>
</dbReference>
<evidence type="ECO:0000256" key="5">
    <source>
        <dbReference type="ARBA" id="ARBA00022737"/>
    </source>
</evidence>
<dbReference type="GO" id="GO:0005381">
    <property type="term" value="F:iron ion transmembrane transporter activity"/>
    <property type="evidence" value="ECO:0007669"/>
    <property type="project" value="UniProtKB-ARBA"/>
</dbReference>
<reference evidence="12" key="1">
    <citation type="submission" date="2019-09" db="EMBL/GenBank/DDBJ databases">
        <title>The Mitochondrial Proteome of the Jakobid, Andalucia godoyi, a Protist With the Most Gene-Rich and Bacteria-Like Mitochondrial Genome.</title>
        <authorList>
            <person name="Gray M.W."/>
            <person name="Burger G."/>
            <person name="Derelle R."/>
            <person name="Klimes V."/>
            <person name="Leger M."/>
            <person name="Sarrasin M."/>
            <person name="Vlcek C."/>
            <person name="Roger A.J."/>
            <person name="Elias M."/>
            <person name="Lang B.F."/>
        </authorList>
    </citation>
    <scope>NUCLEOTIDE SEQUENCE</scope>
    <source>
        <strain evidence="12">And28</strain>
    </source>
</reference>
<evidence type="ECO:0000256" key="9">
    <source>
        <dbReference type="PROSITE-ProRule" id="PRU00282"/>
    </source>
</evidence>
<keyword evidence="13" id="KW-1185">Reference proteome</keyword>
<evidence type="ECO:0000256" key="6">
    <source>
        <dbReference type="ARBA" id="ARBA00022989"/>
    </source>
</evidence>
<dbReference type="PANTHER" id="PTHR45758:SF3">
    <property type="entry name" value="MITOCHONDRIAL SUBSTRATE CARRIER FAMILY PROTEIN E"/>
    <property type="match status" value="1"/>
</dbReference>
<sequence>MSDATAAAWETAATGSGSNSNNGGGGGGMTGWTVVRQLVAGGGAGAIADCFTHPLDTIRARLQTLQTIPSSSSLSSSSIMLRKPTLVTSFVSLAKTEGIRGLYRGFAAAILGTVPAHALYFGGYELSRSYLVDLRRPAGSNSASAAGSHRGDWMDHAVSGLVAELGGALVWVPADVIKQKVQTNVYASSREALQGVWKTEGLRGLFRGFWVAVVTYGPFASLYFVVYEQLKHELAKRRTVDATMEARARRKQDQVQVQVQVQAGRDLSLVASMGCGFVAGAVAAAATCPLDVIKTQLQVEAGRTYSSAWNVAKILYARHGWRGFTRGIGARISWIAPGTAITIAAFEALSTASVPFLS</sequence>
<evidence type="ECO:0000256" key="10">
    <source>
        <dbReference type="RuleBase" id="RU000488"/>
    </source>
</evidence>
<evidence type="ECO:0000256" key="8">
    <source>
        <dbReference type="ARBA" id="ARBA00023136"/>
    </source>
</evidence>
<accession>A0A8K0AK36</accession>
<feature type="repeat" description="Solcar" evidence="9">
    <location>
        <begin position="151"/>
        <end position="233"/>
    </location>
</feature>
<name>A0A8K0AK36_ANDGO</name>
<dbReference type="OrthoDB" id="250329at2759"/>
<feature type="repeat" description="Solcar" evidence="9">
    <location>
        <begin position="32"/>
        <end position="130"/>
    </location>
</feature>
<dbReference type="SUPFAM" id="SSF103506">
    <property type="entry name" value="Mitochondrial carrier"/>
    <property type="match status" value="1"/>
</dbReference>
<dbReference type="Proteomes" id="UP000799049">
    <property type="component" value="Unassembled WGS sequence"/>
</dbReference>
<dbReference type="AlphaFoldDB" id="A0A8K0AK36"/>
<evidence type="ECO:0000256" key="11">
    <source>
        <dbReference type="SAM" id="Phobius"/>
    </source>
</evidence>
<proteinExistence type="inferred from homology"/>
<keyword evidence="4 9" id="KW-0812">Transmembrane</keyword>
<evidence type="ECO:0000313" key="12">
    <source>
        <dbReference type="EMBL" id="KAF0852956.1"/>
    </source>
</evidence>